<gene>
    <name evidence="2" type="ORF">ILP92_17615</name>
</gene>
<keyword evidence="2" id="KW-0489">Methyltransferase</keyword>
<name>A0A934IF94_9RHOB</name>
<organism evidence="2 3">
    <name type="scientific">Palleronia pontilimi</name>
    <dbReference type="NCBI Taxonomy" id="1964209"/>
    <lineage>
        <taxon>Bacteria</taxon>
        <taxon>Pseudomonadati</taxon>
        <taxon>Pseudomonadota</taxon>
        <taxon>Alphaproteobacteria</taxon>
        <taxon>Rhodobacterales</taxon>
        <taxon>Roseobacteraceae</taxon>
        <taxon>Palleronia</taxon>
    </lineage>
</organism>
<dbReference type="Pfam" id="PF13649">
    <property type="entry name" value="Methyltransf_25"/>
    <property type="match status" value="1"/>
</dbReference>
<accession>A0A934IF94</accession>
<keyword evidence="2" id="KW-0808">Transferase</keyword>
<dbReference type="Proteomes" id="UP000642488">
    <property type="component" value="Unassembled WGS sequence"/>
</dbReference>
<dbReference type="Gene3D" id="3.40.50.150">
    <property type="entry name" value="Vaccinia Virus protein VP39"/>
    <property type="match status" value="1"/>
</dbReference>
<keyword evidence="3" id="KW-1185">Reference proteome</keyword>
<dbReference type="AlphaFoldDB" id="A0A934IF94"/>
<evidence type="ECO:0000259" key="1">
    <source>
        <dbReference type="Pfam" id="PF13649"/>
    </source>
</evidence>
<proteinExistence type="predicted"/>
<reference evidence="2" key="1">
    <citation type="submission" date="2020-12" db="EMBL/GenBank/DDBJ databases">
        <title>Bacterial taxonomy.</title>
        <authorList>
            <person name="Pan X."/>
        </authorList>
    </citation>
    <scope>NUCLEOTIDE SEQUENCE</scope>
    <source>
        <strain evidence="2">KCTC 52957</strain>
    </source>
</reference>
<comment type="caution">
    <text evidence="2">The sequence shown here is derived from an EMBL/GenBank/DDBJ whole genome shotgun (WGS) entry which is preliminary data.</text>
</comment>
<protein>
    <submittedName>
        <fullName evidence="2">Class I SAM-dependent methyltransferase</fullName>
    </submittedName>
</protein>
<dbReference type="InterPro" id="IPR041698">
    <property type="entry name" value="Methyltransf_25"/>
</dbReference>
<dbReference type="EMBL" id="JAEKPD010000029">
    <property type="protein sequence ID" value="MBJ3764556.1"/>
    <property type="molecule type" value="Genomic_DNA"/>
</dbReference>
<sequence>MTVIEETKTPHAARSGDANGRIWGARAADWADIQQPQCAPAYHAVFDKAVIGAETRLLDAGCGAGLALQIAAELGASVAGVDASPALLEVAAKRLRGCRLNHRDL</sequence>
<dbReference type="GO" id="GO:0032259">
    <property type="term" value="P:methylation"/>
    <property type="evidence" value="ECO:0007669"/>
    <property type="project" value="UniProtKB-KW"/>
</dbReference>
<dbReference type="InterPro" id="IPR029063">
    <property type="entry name" value="SAM-dependent_MTases_sf"/>
</dbReference>
<dbReference type="GO" id="GO:0008168">
    <property type="term" value="F:methyltransferase activity"/>
    <property type="evidence" value="ECO:0007669"/>
    <property type="project" value="UniProtKB-KW"/>
</dbReference>
<evidence type="ECO:0000313" key="3">
    <source>
        <dbReference type="Proteomes" id="UP000642488"/>
    </source>
</evidence>
<evidence type="ECO:0000313" key="2">
    <source>
        <dbReference type="EMBL" id="MBJ3764556.1"/>
    </source>
</evidence>
<dbReference type="SUPFAM" id="SSF53335">
    <property type="entry name" value="S-adenosyl-L-methionine-dependent methyltransferases"/>
    <property type="match status" value="1"/>
</dbReference>
<feature type="domain" description="Methyltransferase" evidence="1">
    <location>
        <begin position="58"/>
        <end position="98"/>
    </location>
</feature>